<dbReference type="GO" id="GO:0005737">
    <property type="term" value="C:cytoplasm"/>
    <property type="evidence" value="ECO:0007669"/>
    <property type="project" value="UniProtKB-SubCell"/>
</dbReference>
<dbReference type="Pfam" id="PF04969">
    <property type="entry name" value="CS"/>
    <property type="match status" value="2"/>
</dbReference>
<dbReference type="EMBL" id="HBGU01061986">
    <property type="protein sequence ID" value="CAD9518342.1"/>
    <property type="molecule type" value="Transcribed_RNA"/>
</dbReference>
<evidence type="ECO:0000256" key="2">
    <source>
        <dbReference type="ARBA" id="ARBA00022490"/>
    </source>
</evidence>
<protein>
    <recommendedName>
        <fullName evidence="3">CS domain-containing protein</fullName>
    </recommendedName>
</protein>
<sequence length="337" mass="37339">MPLFEEDQDNICEGCMVHNTGDNFTGPAFCKACMNAMMDVPVDDVLKGQDKVTDHLAKNADSKIGALTTWKDTDGQEVEIMLPLPQGAHKSELVVKVTPTKLLVRAGDRKLLFIDPLFDRIDASATIWCLEYAKDGSVQMQLSLSKILIGTRWGRSLCKEGGYFEYWGNSLLEEPGAKEARLAGGIDGTVPKTTLPWEEEEDAVTVTIDGIQKPAPKESLTKAGKLKPRFTMRDDGAEVEINLPLPPTIQDKKALKVTATVDTIEVFALEGSSKKSLMYVKPLLGDIEPDELMWTIEKSKDGQQHCQLTLVKKDESVEWLTNICKKDGTFTCWTTEL</sequence>
<comment type="subcellular location">
    <subcellularLocation>
        <location evidence="1">Cytoplasm</location>
    </subcellularLocation>
</comment>
<keyword evidence="2" id="KW-0963">Cytoplasm</keyword>
<feature type="domain" description="CS" evidence="3">
    <location>
        <begin position="63"/>
        <end position="157"/>
    </location>
</feature>
<dbReference type="GO" id="GO:0051082">
    <property type="term" value="F:unfolded protein binding"/>
    <property type="evidence" value="ECO:0007669"/>
    <property type="project" value="TreeGrafter"/>
</dbReference>
<accession>A0A7S2IG75</accession>
<reference evidence="4" key="1">
    <citation type="submission" date="2021-01" db="EMBL/GenBank/DDBJ databases">
        <authorList>
            <person name="Corre E."/>
            <person name="Pelletier E."/>
            <person name="Niang G."/>
            <person name="Scheremetjew M."/>
            <person name="Finn R."/>
            <person name="Kale V."/>
            <person name="Holt S."/>
            <person name="Cochrane G."/>
            <person name="Meng A."/>
            <person name="Brown T."/>
            <person name="Cohen L."/>
        </authorList>
    </citation>
    <scope>NUCLEOTIDE SEQUENCE</scope>
    <source>
        <strain evidence="4">UTEX LB 985</strain>
    </source>
</reference>
<dbReference type="PANTHER" id="PTHR12356:SF3">
    <property type="entry name" value="NUCLEAR MIGRATION PROTEIN NUDC"/>
    <property type="match status" value="1"/>
</dbReference>
<dbReference type="PROSITE" id="PS51203">
    <property type="entry name" value="CS"/>
    <property type="match status" value="2"/>
</dbReference>
<dbReference type="Gene3D" id="2.60.40.790">
    <property type="match status" value="2"/>
</dbReference>
<dbReference type="PANTHER" id="PTHR12356">
    <property type="entry name" value="NUCLEAR MOVEMENT PROTEIN NUDC"/>
    <property type="match status" value="1"/>
</dbReference>
<evidence type="ECO:0000313" key="4">
    <source>
        <dbReference type="EMBL" id="CAD9518342.1"/>
    </source>
</evidence>
<feature type="domain" description="CS" evidence="3">
    <location>
        <begin position="225"/>
        <end position="323"/>
    </location>
</feature>
<proteinExistence type="predicted"/>
<dbReference type="GO" id="GO:0006457">
    <property type="term" value="P:protein folding"/>
    <property type="evidence" value="ECO:0007669"/>
    <property type="project" value="TreeGrafter"/>
</dbReference>
<organism evidence="4">
    <name type="scientific">Haptolina brevifila</name>
    <dbReference type="NCBI Taxonomy" id="156173"/>
    <lineage>
        <taxon>Eukaryota</taxon>
        <taxon>Haptista</taxon>
        <taxon>Haptophyta</taxon>
        <taxon>Prymnesiophyceae</taxon>
        <taxon>Prymnesiales</taxon>
        <taxon>Prymnesiaceae</taxon>
        <taxon>Haptolina</taxon>
    </lineage>
</organism>
<dbReference type="InterPro" id="IPR007052">
    <property type="entry name" value="CS_dom"/>
</dbReference>
<name>A0A7S2IG75_9EUKA</name>
<evidence type="ECO:0000256" key="1">
    <source>
        <dbReference type="ARBA" id="ARBA00004496"/>
    </source>
</evidence>
<dbReference type="AlphaFoldDB" id="A0A7S2IG75"/>
<dbReference type="InterPro" id="IPR037898">
    <property type="entry name" value="NudC_fam"/>
</dbReference>
<dbReference type="SUPFAM" id="SSF49764">
    <property type="entry name" value="HSP20-like chaperones"/>
    <property type="match status" value="2"/>
</dbReference>
<evidence type="ECO:0000259" key="3">
    <source>
        <dbReference type="PROSITE" id="PS51203"/>
    </source>
</evidence>
<dbReference type="InterPro" id="IPR008978">
    <property type="entry name" value="HSP20-like_chaperone"/>
</dbReference>
<gene>
    <name evidence="4" type="ORF">CBRE1094_LOCUS33757</name>
</gene>
<dbReference type="CDD" id="cd06463">
    <property type="entry name" value="p23_like"/>
    <property type="match status" value="1"/>
</dbReference>